<dbReference type="GO" id="GO:0005912">
    <property type="term" value="C:adherens junction"/>
    <property type="evidence" value="ECO:0007669"/>
    <property type="project" value="TreeGrafter"/>
</dbReference>
<feature type="signal peptide" evidence="8">
    <location>
        <begin position="1"/>
        <end position="31"/>
    </location>
</feature>
<proteinExistence type="predicted"/>
<keyword evidence="4 7" id="KW-1133">Transmembrane helix</keyword>
<dbReference type="GO" id="GO:0009898">
    <property type="term" value="C:cytoplasmic side of plasma membrane"/>
    <property type="evidence" value="ECO:0007669"/>
    <property type="project" value="TreeGrafter"/>
</dbReference>
<comment type="caution">
    <text evidence="10">The sequence shown here is derived from an EMBL/GenBank/DDBJ whole genome shotgun (WGS) entry which is preliminary data.</text>
</comment>
<evidence type="ECO:0000256" key="3">
    <source>
        <dbReference type="ARBA" id="ARBA00022729"/>
    </source>
</evidence>
<evidence type="ECO:0000256" key="2">
    <source>
        <dbReference type="ARBA" id="ARBA00022692"/>
    </source>
</evidence>
<accession>A0AAV2ZK16</accession>
<keyword evidence="3 8" id="KW-0732">Signal</keyword>
<evidence type="ECO:0000313" key="10">
    <source>
        <dbReference type="EMBL" id="DBA16421.1"/>
    </source>
</evidence>
<dbReference type="PANTHER" id="PTHR32422">
    <property type="entry name" value="ADHERENS JUNCTION-ASSOCIATED PROTEIN 1"/>
    <property type="match status" value="1"/>
</dbReference>
<feature type="chain" id="PRO_5043393899" description="AJAP1/PANP C-terminal domain-containing protein" evidence="8">
    <location>
        <begin position="32"/>
        <end position="396"/>
    </location>
</feature>
<evidence type="ECO:0000256" key="5">
    <source>
        <dbReference type="ARBA" id="ARBA00023136"/>
    </source>
</evidence>
<name>A0AAV2ZK16_PYXAD</name>
<evidence type="ECO:0000256" key="6">
    <source>
        <dbReference type="SAM" id="MobiDB-lite"/>
    </source>
</evidence>
<evidence type="ECO:0000256" key="8">
    <source>
        <dbReference type="SAM" id="SignalP"/>
    </source>
</evidence>
<reference evidence="10" key="1">
    <citation type="thesis" date="2020" institute="ProQuest LLC" country="789 East Eisenhower Parkway, Ann Arbor, MI, USA">
        <title>Comparative Genomics and Chromosome Evolution.</title>
        <authorList>
            <person name="Mudd A.B."/>
        </authorList>
    </citation>
    <scope>NUCLEOTIDE SEQUENCE</scope>
    <source>
        <strain evidence="10">1538</strain>
        <tissue evidence="10">Blood</tissue>
    </source>
</reference>
<feature type="region of interest" description="Disordered" evidence="6">
    <location>
        <begin position="209"/>
        <end position="253"/>
    </location>
</feature>
<dbReference type="PANTHER" id="PTHR32422:SF0">
    <property type="entry name" value="ADHERENS JUNCTION-ASSOCIATED PROTEIN 1"/>
    <property type="match status" value="1"/>
</dbReference>
<evidence type="ECO:0000256" key="4">
    <source>
        <dbReference type="ARBA" id="ARBA00022989"/>
    </source>
</evidence>
<evidence type="ECO:0000256" key="7">
    <source>
        <dbReference type="SAM" id="Phobius"/>
    </source>
</evidence>
<feature type="domain" description="AJAP1/PANP C-terminal" evidence="9">
    <location>
        <begin position="169"/>
        <end position="373"/>
    </location>
</feature>
<comment type="subcellular location">
    <subcellularLocation>
        <location evidence="1">Membrane</location>
        <topology evidence="1">Single-pass type I membrane protein</topology>
    </subcellularLocation>
</comment>
<dbReference type="GO" id="GO:0044291">
    <property type="term" value="C:cell-cell contact zone"/>
    <property type="evidence" value="ECO:0007669"/>
    <property type="project" value="TreeGrafter"/>
</dbReference>
<gene>
    <name evidence="10" type="ORF">GDO54_003817</name>
</gene>
<keyword evidence="11" id="KW-1185">Reference proteome</keyword>
<sequence>MWIKQLLGVRSGPPIGSHVWILIAIFQLAMDFIICESGSPSTAYRYLQRPSLEHRIQNTALWNPKGWPKPRSRRYFWSPFTNLQQGGGSQLESQHLNLYHNDFDSSFSRNVPLQYSTRAKTVPSTQGLRDLLKITHLRRGKRQLQRRSWNNLRPFLDLESQPTTISEFILWGPTGDDEYVESSTIPGIYETTRTSTTQARTTLVGTTTLAPSSTTTQSKDLTSQNPVVNRGKKTTGRISTTEPYPGNGKAARPPRIPNETSGLAVHQIITITVSLIMVIAALITTLVLKNCCAQSGNARRNSHQRKINQQEESCQNLTDFTPARVPSNMDIFTAYNETLQCSHECVRTPVPVYTTEETLHQPTAYKTAFNGNRPTSSDRHLIPVAFVSEKWFEISC</sequence>
<organism evidence="10 11">
    <name type="scientific">Pyxicephalus adspersus</name>
    <name type="common">African bullfrog</name>
    <dbReference type="NCBI Taxonomy" id="30357"/>
    <lineage>
        <taxon>Eukaryota</taxon>
        <taxon>Metazoa</taxon>
        <taxon>Chordata</taxon>
        <taxon>Craniata</taxon>
        <taxon>Vertebrata</taxon>
        <taxon>Euteleostomi</taxon>
        <taxon>Amphibia</taxon>
        <taxon>Batrachia</taxon>
        <taxon>Anura</taxon>
        <taxon>Neobatrachia</taxon>
        <taxon>Ranoidea</taxon>
        <taxon>Pyxicephalidae</taxon>
        <taxon>Pyxicephalinae</taxon>
        <taxon>Pyxicephalus</taxon>
    </lineage>
</organism>
<evidence type="ECO:0000313" key="11">
    <source>
        <dbReference type="Proteomes" id="UP001181693"/>
    </source>
</evidence>
<dbReference type="Pfam" id="PF15298">
    <property type="entry name" value="AJAP1_PANP_C"/>
    <property type="match status" value="1"/>
</dbReference>
<feature type="transmembrane region" description="Helical" evidence="7">
    <location>
        <begin position="268"/>
        <end position="288"/>
    </location>
</feature>
<feature type="compositionally biased region" description="Low complexity" evidence="6">
    <location>
        <begin position="209"/>
        <end position="218"/>
    </location>
</feature>
<keyword evidence="5 7" id="KW-0472">Membrane</keyword>
<dbReference type="InterPro" id="IPR029198">
    <property type="entry name" value="AJAP1_PANP_C"/>
</dbReference>
<dbReference type="EMBL" id="DYDO01000011">
    <property type="protein sequence ID" value="DBA16421.1"/>
    <property type="molecule type" value="Genomic_DNA"/>
</dbReference>
<dbReference type="AlphaFoldDB" id="A0AAV2ZK16"/>
<evidence type="ECO:0000259" key="9">
    <source>
        <dbReference type="Pfam" id="PF15298"/>
    </source>
</evidence>
<dbReference type="Proteomes" id="UP001181693">
    <property type="component" value="Unassembled WGS sequence"/>
</dbReference>
<dbReference type="InterPro" id="IPR039239">
    <property type="entry name" value="AJAP1"/>
</dbReference>
<dbReference type="GO" id="GO:0008013">
    <property type="term" value="F:beta-catenin binding"/>
    <property type="evidence" value="ECO:0007669"/>
    <property type="project" value="TreeGrafter"/>
</dbReference>
<evidence type="ECO:0000256" key="1">
    <source>
        <dbReference type="ARBA" id="ARBA00004479"/>
    </source>
</evidence>
<keyword evidence="2 7" id="KW-0812">Transmembrane</keyword>
<protein>
    <recommendedName>
        <fullName evidence="9">AJAP1/PANP C-terminal domain-containing protein</fullName>
    </recommendedName>
</protein>